<comment type="similarity">
    <text evidence="2">Belongs to the ABC-2 integral membrane protein family.</text>
</comment>
<evidence type="ECO:0000256" key="8">
    <source>
        <dbReference type="SAM" id="Phobius"/>
    </source>
</evidence>
<name>A0A6G8B087_9LACO</name>
<reference evidence="10 11" key="1">
    <citation type="submission" date="2020-03" db="EMBL/GenBank/DDBJ databases">
        <title>Weissella sp. nov., isolated from Cybister lewisianus.</title>
        <authorList>
            <person name="Hyun D.-W."/>
            <person name="Bae J.-W."/>
        </authorList>
    </citation>
    <scope>NUCLEOTIDE SEQUENCE [LARGE SCALE GENOMIC DNA]</scope>
    <source>
        <strain evidence="10 11">HDW19</strain>
    </source>
</reference>
<comment type="subcellular location">
    <subcellularLocation>
        <location evidence="1">Cell membrane</location>
        <topology evidence="1">Multi-pass membrane protein</topology>
    </subcellularLocation>
</comment>
<dbReference type="Proteomes" id="UP000500741">
    <property type="component" value="Chromosome"/>
</dbReference>
<dbReference type="PROSITE" id="PS51012">
    <property type="entry name" value="ABC_TM2"/>
    <property type="match status" value="1"/>
</dbReference>
<dbReference type="InterPro" id="IPR051449">
    <property type="entry name" value="ABC-2_transporter_component"/>
</dbReference>
<dbReference type="KEGG" id="wco:G7084_04965"/>
<keyword evidence="4" id="KW-1003">Cell membrane</keyword>
<evidence type="ECO:0000256" key="2">
    <source>
        <dbReference type="ARBA" id="ARBA00007783"/>
    </source>
</evidence>
<feature type="transmembrane region" description="Helical" evidence="8">
    <location>
        <begin position="21"/>
        <end position="39"/>
    </location>
</feature>
<dbReference type="PANTHER" id="PTHR30294">
    <property type="entry name" value="MEMBRANE COMPONENT OF ABC TRANSPORTER YHHJ-RELATED"/>
    <property type="match status" value="1"/>
</dbReference>
<evidence type="ECO:0000259" key="9">
    <source>
        <dbReference type="PROSITE" id="PS51012"/>
    </source>
</evidence>
<dbReference type="PANTHER" id="PTHR30294:SF38">
    <property type="entry name" value="TRANSPORT PERMEASE PROTEIN"/>
    <property type="match status" value="1"/>
</dbReference>
<dbReference type="GO" id="GO:0140359">
    <property type="term" value="F:ABC-type transporter activity"/>
    <property type="evidence" value="ECO:0007669"/>
    <property type="project" value="InterPro"/>
</dbReference>
<evidence type="ECO:0000313" key="10">
    <source>
        <dbReference type="EMBL" id="QIL50724.1"/>
    </source>
</evidence>
<feature type="transmembrane region" description="Helical" evidence="8">
    <location>
        <begin position="335"/>
        <end position="357"/>
    </location>
</feature>
<keyword evidence="6 8" id="KW-1133">Transmembrane helix</keyword>
<dbReference type="RefSeq" id="WP_166010604.1">
    <property type="nucleotide sequence ID" value="NZ_CP049888.1"/>
</dbReference>
<protein>
    <submittedName>
        <fullName evidence="10">ABC transporter permease</fullName>
    </submittedName>
</protein>
<dbReference type="InterPro" id="IPR013525">
    <property type="entry name" value="ABC2_TM"/>
</dbReference>
<feature type="domain" description="ABC transmembrane type-2" evidence="9">
    <location>
        <begin position="127"/>
        <end position="360"/>
    </location>
</feature>
<dbReference type="AlphaFoldDB" id="A0A6G8B087"/>
<feature type="transmembrane region" description="Helical" evidence="8">
    <location>
        <begin position="282"/>
        <end position="306"/>
    </location>
</feature>
<evidence type="ECO:0000256" key="7">
    <source>
        <dbReference type="ARBA" id="ARBA00023136"/>
    </source>
</evidence>
<sequence>MRILSITRRVLKELFRDKRTLMLMFIAPLLVLSLMKVVFNNNSDLTVNLATVNMEQSLKDTLDDTDHISLKTYGKYSTAKDALKDQKVDGIIEYDGTDFTVTYANLDATKTTLTKSALSAAQVKNEISNLATALTKMQKAAGVTPIQAPQPKIHNVYNYGDKNTSYLDKMLPILMGFFVFFFVFLISGMALLRERASGTLDRLLATPVKRSDIVFGYILSYGLLAILQTIIIVSYTIWVLNVEVTGSILWVVIINILLAMVALTFGILMSTFAKSEFQMMQFIPLVVVPQIFFSGLISIDSMAGWLKVIADIMPMKYAGDALTNVVMSGAGFTQIWFDLLILLFFLVLLTVGNILGLKRYRKV</sequence>
<gene>
    <name evidence="10" type="ORF">G7084_04965</name>
</gene>
<evidence type="ECO:0000256" key="1">
    <source>
        <dbReference type="ARBA" id="ARBA00004651"/>
    </source>
</evidence>
<accession>A0A6G8B087</accession>
<dbReference type="EMBL" id="CP049888">
    <property type="protein sequence ID" value="QIL50724.1"/>
    <property type="molecule type" value="Genomic_DNA"/>
</dbReference>
<proteinExistence type="inferred from homology"/>
<keyword evidence="7 8" id="KW-0472">Membrane</keyword>
<organism evidence="10 11">
    <name type="scientific">Weissella coleopterorum</name>
    <dbReference type="NCBI Taxonomy" id="2714949"/>
    <lineage>
        <taxon>Bacteria</taxon>
        <taxon>Bacillati</taxon>
        <taxon>Bacillota</taxon>
        <taxon>Bacilli</taxon>
        <taxon>Lactobacillales</taxon>
        <taxon>Lactobacillaceae</taxon>
        <taxon>Weissella</taxon>
    </lineage>
</organism>
<keyword evidence="5 8" id="KW-0812">Transmembrane</keyword>
<evidence type="ECO:0000256" key="5">
    <source>
        <dbReference type="ARBA" id="ARBA00022692"/>
    </source>
</evidence>
<dbReference type="Pfam" id="PF12698">
    <property type="entry name" value="ABC2_membrane_3"/>
    <property type="match status" value="1"/>
</dbReference>
<keyword evidence="3" id="KW-0813">Transport</keyword>
<dbReference type="InterPro" id="IPR047817">
    <property type="entry name" value="ABC2_TM_bact-type"/>
</dbReference>
<evidence type="ECO:0000256" key="4">
    <source>
        <dbReference type="ARBA" id="ARBA00022475"/>
    </source>
</evidence>
<keyword evidence="11" id="KW-1185">Reference proteome</keyword>
<evidence type="ECO:0000256" key="3">
    <source>
        <dbReference type="ARBA" id="ARBA00022448"/>
    </source>
</evidence>
<dbReference type="GO" id="GO:0005886">
    <property type="term" value="C:plasma membrane"/>
    <property type="evidence" value="ECO:0007669"/>
    <property type="project" value="UniProtKB-SubCell"/>
</dbReference>
<evidence type="ECO:0000313" key="11">
    <source>
        <dbReference type="Proteomes" id="UP000500741"/>
    </source>
</evidence>
<evidence type="ECO:0000256" key="6">
    <source>
        <dbReference type="ARBA" id="ARBA00022989"/>
    </source>
</evidence>
<feature type="transmembrane region" description="Helical" evidence="8">
    <location>
        <begin position="213"/>
        <end position="235"/>
    </location>
</feature>
<feature type="transmembrane region" description="Helical" evidence="8">
    <location>
        <begin position="247"/>
        <end position="270"/>
    </location>
</feature>
<feature type="transmembrane region" description="Helical" evidence="8">
    <location>
        <begin position="170"/>
        <end position="192"/>
    </location>
</feature>